<dbReference type="RefSeq" id="WP_141997125.1">
    <property type="nucleotide sequence ID" value="NZ_VFML01000001.1"/>
</dbReference>
<dbReference type="Pfam" id="PF10939">
    <property type="entry name" value="DUF2631"/>
    <property type="match status" value="1"/>
</dbReference>
<evidence type="ECO:0000313" key="2">
    <source>
        <dbReference type="EMBL" id="TQJ02265.1"/>
    </source>
</evidence>
<reference evidence="2 3" key="1">
    <citation type="submission" date="2019-06" db="EMBL/GenBank/DDBJ databases">
        <title>Sequencing the genomes of 1000 actinobacteria strains.</title>
        <authorList>
            <person name="Klenk H.-P."/>
        </authorList>
    </citation>
    <scope>NUCLEOTIDE SEQUENCE [LARGE SCALE GENOMIC DNA]</scope>
    <source>
        <strain evidence="2 3">DSM 45679</strain>
    </source>
</reference>
<keyword evidence="1" id="KW-0472">Membrane</keyword>
<keyword evidence="3" id="KW-1185">Reference proteome</keyword>
<feature type="transmembrane region" description="Helical" evidence="1">
    <location>
        <begin position="34"/>
        <end position="51"/>
    </location>
</feature>
<dbReference type="InterPro" id="IPR024341">
    <property type="entry name" value="DUF2631"/>
</dbReference>
<gene>
    <name evidence="2" type="ORF">FB471_1987</name>
</gene>
<protein>
    <submittedName>
        <fullName evidence="2">Uncharacterized protein DUF2631</fullName>
    </submittedName>
</protein>
<evidence type="ECO:0000256" key="1">
    <source>
        <dbReference type="SAM" id="Phobius"/>
    </source>
</evidence>
<evidence type="ECO:0000313" key="3">
    <source>
        <dbReference type="Proteomes" id="UP000320876"/>
    </source>
</evidence>
<keyword evidence="1" id="KW-0812">Transmembrane</keyword>
<accession>A0A542DGQ4</accession>
<dbReference type="EMBL" id="VFML01000001">
    <property type="protein sequence ID" value="TQJ02265.1"/>
    <property type="molecule type" value="Genomic_DNA"/>
</dbReference>
<sequence length="84" mass="9693">MAGKAVERRYAVDPQEEPSVDWGWHGRFPKITRAFGWFIAFGLFVMLIGNHENNTENVWLIGLGLGVIGLLLLDLRKQRTAWRR</sequence>
<organism evidence="2 3">
    <name type="scientific">Amycolatopsis cihanbeyliensis</name>
    <dbReference type="NCBI Taxonomy" id="1128664"/>
    <lineage>
        <taxon>Bacteria</taxon>
        <taxon>Bacillati</taxon>
        <taxon>Actinomycetota</taxon>
        <taxon>Actinomycetes</taxon>
        <taxon>Pseudonocardiales</taxon>
        <taxon>Pseudonocardiaceae</taxon>
        <taxon>Amycolatopsis</taxon>
    </lineage>
</organism>
<dbReference type="Proteomes" id="UP000320876">
    <property type="component" value="Unassembled WGS sequence"/>
</dbReference>
<dbReference type="AlphaFoldDB" id="A0A542DGQ4"/>
<name>A0A542DGQ4_AMYCI</name>
<comment type="caution">
    <text evidence="2">The sequence shown here is derived from an EMBL/GenBank/DDBJ whole genome shotgun (WGS) entry which is preliminary data.</text>
</comment>
<keyword evidence="1" id="KW-1133">Transmembrane helix</keyword>
<proteinExistence type="predicted"/>
<feature type="transmembrane region" description="Helical" evidence="1">
    <location>
        <begin position="57"/>
        <end position="75"/>
    </location>
</feature>
<dbReference type="OrthoDB" id="3401220at2"/>